<reference evidence="3" key="1">
    <citation type="submission" date="2021-04" db="EMBL/GenBank/DDBJ databases">
        <title>Isolation of p-tert-butylphenol degrading bacteria Sphingobium phenoxybenzoativorans Tas13 from active sludge.</title>
        <authorList>
            <person name="Li Y."/>
        </authorList>
    </citation>
    <scope>NUCLEOTIDE SEQUENCE</scope>
    <source>
        <strain evidence="3">Tas13</strain>
    </source>
</reference>
<name>A0A975K9P6_9SPHN</name>
<dbReference type="AlphaFoldDB" id="A0A975K9P6"/>
<keyword evidence="1 3" id="KW-0378">Hydrolase</keyword>
<accession>A0A975K9P6</accession>
<dbReference type="SUPFAM" id="SSF53474">
    <property type="entry name" value="alpha/beta-Hydrolases"/>
    <property type="match status" value="1"/>
</dbReference>
<evidence type="ECO:0000259" key="2">
    <source>
        <dbReference type="Pfam" id="PF07859"/>
    </source>
</evidence>
<dbReference type="GO" id="GO:0016787">
    <property type="term" value="F:hydrolase activity"/>
    <property type="evidence" value="ECO:0007669"/>
    <property type="project" value="UniProtKB-KW"/>
</dbReference>
<dbReference type="RefSeq" id="WP_212610517.1">
    <property type="nucleotide sequence ID" value="NZ_CP073910.1"/>
</dbReference>
<gene>
    <name evidence="3" type="ORF">KFK14_08125</name>
</gene>
<evidence type="ECO:0000313" key="4">
    <source>
        <dbReference type="Proteomes" id="UP000681425"/>
    </source>
</evidence>
<keyword evidence="4" id="KW-1185">Reference proteome</keyword>
<dbReference type="EMBL" id="CP073910">
    <property type="protein sequence ID" value="QUT07355.1"/>
    <property type="molecule type" value="Genomic_DNA"/>
</dbReference>
<dbReference type="InterPro" id="IPR013094">
    <property type="entry name" value="AB_hydrolase_3"/>
</dbReference>
<dbReference type="Gene3D" id="3.40.50.1820">
    <property type="entry name" value="alpha/beta hydrolase"/>
    <property type="match status" value="1"/>
</dbReference>
<evidence type="ECO:0000313" key="3">
    <source>
        <dbReference type="EMBL" id="QUT07355.1"/>
    </source>
</evidence>
<feature type="domain" description="Alpha/beta hydrolase fold-3" evidence="2">
    <location>
        <begin position="83"/>
        <end position="291"/>
    </location>
</feature>
<organism evidence="3 4">
    <name type="scientific">Sphingobium phenoxybenzoativorans</name>
    <dbReference type="NCBI Taxonomy" id="1592790"/>
    <lineage>
        <taxon>Bacteria</taxon>
        <taxon>Pseudomonadati</taxon>
        <taxon>Pseudomonadota</taxon>
        <taxon>Alphaproteobacteria</taxon>
        <taxon>Sphingomonadales</taxon>
        <taxon>Sphingomonadaceae</taxon>
        <taxon>Sphingobium</taxon>
    </lineage>
</organism>
<dbReference type="PANTHER" id="PTHR48081:SF8">
    <property type="entry name" value="ALPHA_BETA HYDROLASE FOLD-3 DOMAIN-CONTAINING PROTEIN-RELATED"/>
    <property type="match status" value="1"/>
</dbReference>
<sequence>MSSRHLIETDLIATLEALPVIDFATVDLPPLRAAMDQMFADMPMPEGLPVSVERKSVPGENGAPDVGIMIYTPTAGEAPFPALLHIHGGGYVIGSAAMTEAANRARAAEMGCVIVSVDYRLAPETAHPGPIEDCYAALRYLHGNAGALNVDSKRIGVTGESAGGGLAAALAVMARDKGEFPIAFQHLIYPMLDDRTCTMAEPHPHCGEFIWTPDQNRFGWSAYLGHAPGAEARPYAAAARSDDLSGLPPAFIAVGAIDLFMEENLEFARRLTRAGVPVELHVYPGAFHGFDMAADAAVSKAFKWNSDDALSRAMARR</sequence>
<protein>
    <submittedName>
        <fullName evidence="3">Alpha/beta hydrolase</fullName>
    </submittedName>
</protein>
<dbReference type="InterPro" id="IPR050300">
    <property type="entry name" value="GDXG_lipolytic_enzyme"/>
</dbReference>
<proteinExistence type="predicted"/>
<evidence type="ECO:0000256" key="1">
    <source>
        <dbReference type="ARBA" id="ARBA00022801"/>
    </source>
</evidence>
<dbReference type="PANTHER" id="PTHR48081">
    <property type="entry name" value="AB HYDROLASE SUPERFAMILY PROTEIN C4A8.06C"/>
    <property type="match status" value="1"/>
</dbReference>
<dbReference type="InterPro" id="IPR029058">
    <property type="entry name" value="AB_hydrolase_fold"/>
</dbReference>
<dbReference type="Proteomes" id="UP000681425">
    <property type="component" value="Chromosome"/>
</dbReference>
<dbReference type="Pfam" id="PF07859">
    <property type="entry name" value="Abhydrolase_3"/>
    <property type="match status" value="1"/>
</dbReference>
<dbReference type="KEGG" id="spph:KFK14_08125"/>